<name>A0A6J3KNU1_9HYME</name>
<keyword evidence="2" id="KW-1185">Reference proteome</keyword>
<reference evidence="3" key="1">
    <citation type="submission" date="2025-08" db="UniProtKB">
        <authorList>
            <consortium name="RefSeq"/>
        </authorList>
    </citation>
    <scope>IDENTIFICATION</scope>
    <source>
        <tissue evidence="3">Muscle</tissue>
    </source>
</reference>
<evidence type="ECO:0000313" key="3">
    <source>
        <dbReference type="RefSeq" id="XP_033353821.1"/>
    </source>
</evidence>
<feature type="region of interest" description="Disordered" evidence="1">
    <location>
        <begin position="57"/>
        <end position="80"/>
    </location>
</feature>
<evidence type="ECO:0000313" key="2">
    <source>
        <dbReference type="Proteomes" id="UP000504631"/>
    </source>
</evidence>
<gene>
    <name evidence="3" type="primary">LOC117235670</name>
</gene>
<evidence type="ECO:0000256" key="1">
    <source>
        <dbReference type="SAM" id="MobiDB-lite"/>
    </source>
</evidence>
<feature type="region of interest" description="Disordered" evidence="1">
    <location>
        <begin position="138"/>
        <end position="198"/>
    </location>
</feature>
<dbReference type="RefSeq" id="XP_033353821.1">
    <property type="nucleotide sequence ID" value="XM_033497930.1"/>
</dbReference>
<dbReference type="Proteomes" id="UP000504631">
    <property type="component" value="Unplaced"/>
</dbReference>
<feature type="compositionally biased region" description="Basic and acidic residues" evidence="1">
    <location>
        <begin position="174"/>
        <end position="183"/>
    </location>
</feature>
<organism evidence="2 3">
    <name type="scientific">Bombus vosnesenskii</name>
    <dbReference type="NCBI Taxonomy" id="207650"/>
    <lineage>
        <taxon>Eukaryota</taxon>
        <taxon>Metazoa</taxon>
        <taxon>Ecdysozoa</taxon>
        <taxon>Arthropoda</taxon>
        <taxon>Hexapoda</taxon>
        <taxon>Insecta</taxon>
        <taxon>Pterygota</taxon>
        <taxon>Neoptera</taxon>
        <taxon>Endopterygota</taxon>
        <taxon>Hymenoptera</taxon>
        <taxon>Apocrita</taxon>
        <taxon>Aculeata</taxon>
        <taxon>Apoidea</taxon>
        <taxon>Anthophila</taxon>
        <taxon>Apidae</taxon>
        <taxon>Bombus</taxon>
        <taxon>Pyrobombus</taxon>
    </lineage>
</organism>
<dbReference type="KEGG" id="bvk:117235670"/>
<proteinExistence type="predicted"/>
<dbReference type="GeneID" id="117235670"/>
<dbReference type="AlphaFoldDB" id="A0A6J3KNU1"/>
<sequence length="338" mass="37596">MEESGDKQEENCTFESANQKGLSIDKIVAGTDSLDPNRVIDRSETGKNAEKIVECSRMVDGNSSPSKSKESVTGAKVKRKLRSTRRKLNAMINNTSLHFSDTDSEGELTSINSQIRSLSYTADEQQGPIISVTSDDVEAEGSKLLSPDDKGSSQPNNFIEDLTDVDEIYASEPENERKEDRNNLKVAKTPCQGDTDLEDFEGEDEVHSMIYVKPRCDIFCDYSGETITTKEGDGPFSVEVRNKMYREEEPRNGLGSSMPDIVVMSNTDEEDMDISEEEDMQEACCSHKELLEDLDVLAASQVIMRNINKMENTLTVKDIGDDAISDCHTDIEEVDPNE</sequence>
<accession>A0A6J3KNU1</accession>
<protein>
    <submittedName>
        <fullName evidence="3">Uncharacterized protein LOC117235670</fullName>
    </submittedName>
</protein>